<evidence type="ECO:0000256" key="1">
    <source>
        <dbReference type="SAM" id="MobiDB-lite"/>
    </source>
</evidence>
<dbReference type="CDD" id="cd02958">
    <property type="entry name" value="UAS"/>
    <property type="match status" value="1"/>
</dbReference>
<dbReference type="InterPro" id="IPR001012">
    <property type="entry name" value="UBX_dom"/>
</dbReference>
<dbReference type="InterPro" id="IPR050730">
    <property type="entry name" value="UBX_domain-protein"/>
</dbReference>
<dbReference type="OrthoDB" id="270602at2759"/>
<dbReference type="InterPro" id="IPR009060">
    <property type="entry name" value="UBA-like_sf"/>
</dbReference>
<dbReference type="CDD" id="cd01767">
    <property type="entry name" value="UBX"/>
    <property type="match status" value="1"/>
</dbReference>
<dbReference type="Pfam" id="PF14555">
    <property type="entry name" value="UBA_4"/>
    <property type="match status" value="1"/>
</dbReference>
<dbReference type="AlphaFoldDB" id="A0A9W8LEM0"/>
<dbReference type="GO" id="GO:0043161">
    <property type="term" value="P:proteasome-mediated ubiquitin-dependent protein catabolic process"/>
    <property type="evidence" value="ECO:0007669"/>
    <property type="project" value="TreeGrafter"/>
</dbReference>
<feature type="region of interest" description="Disordered" evidence="1">
    <location>
        <begin position="330"/>
        <end position="383"/>
    </location>
</feature>
<dbReference type="Pfam" id="PF13899">
    <property type="entry name" value="Thioredoxin_7"/>
    <property type="match status" value="1"/>
</dbReference>
<accession>A0A9W8LEM0</accession>
<dbReference type="InterPro" id="IPR029071">
    <property type="entry name" value="Ubiquitin-like_domsf"/>
</dbReference>
<dbReference type="Pfam" id="PF00789">
    <property type="entry name" value="UBX"/>
    <property type="match status" value="1"/>
</dbReference>
<dbReference type="Gene3D" id="1.10.8.10">
    <property type="entry name" value="DNA helicase RuvA subunit, C-terminal domain"/>
    <property type="match status" value="1"/>
</dbReference>
<dbReference type="GO" id="GO:0043130">
    <property type="term" value="F:ubiquitin binding"/>
    <property type="evidence" value="ECO:0007669"/>
    <property type="project" value="TreeGrafter"/>
</dbReference>
<dbReference type="CDD" id="cd14348">
    <property type="entry name" value="UBA_p47"/>
    <property type="match status" value="1"/>
</dbReference>
<dbReference type="SMART" id="SM00594">
    <property type="entry name" value="UAS"/>
    <property type="match status" value="1"/>
</dbReference>
<evidence type="ECO:0000313" key="4">
    <source>
        <dbReference type="Proteomes" id="UP001140217"/>
    </source>
</evidence>
<dbReference type="GO" id="GO:0005634">
    <property type="term" value="C:nucleus"/>
    <property type="evidence" value="ECO:0007669"/>
    <property type="project" value="TreeGrafter"/>
</dbReference>
<dbReference type="Proteomes" id="UP001140217">
    <property type="component" value="Unassembled WGS sequence"/>
</dbReference>
<keyword evidence="4" id="KW-1185">Reference proteome</keyword>
<dbReference type="InterPro" id="IPR006577">
    <property type="entry name" value="UAS"/>
</dbReference>
<dbReference type="Gene3D" id="3.40.30.10">
    <property type="entry name" value="Glutaredoxin"/>
    <property type="match status" value="1"/>
</dbReference>
<dbReference type="InterPro" id="IPR036249">
    <property type="entry name" value="Thioredoxin-like_sf"/>
</dbReference>
<dbReference type="EMBL" id="JANBUL010000228">
    <property type="protein sequence ID" value="KAJ2778460.1"/>
    <property type="molecule type" value="Genomic_DNA"/>
</dbReference>
<dbReference type="SUPFAM" id="SSF54236">
    <property type="entry name" value="Ubiquitin-like"/>
    <property type="match status" value="1"/>
</dbReference>
<reference evidence="3" key="1">
    <citation type="submission" date="2022-07" db="EMBL/GenBank/DDBJ databases">
        <title>Phylogenomic reconstructions and comparative analyses of Kickxellomycotina fungi.</title>
        <authorList>
            <person name="Reynolds N.K."/>
            <person name="Stajich J.E."/>
            <person name="Barry K."/>
            <person name="Grigoriev I.V."/>
            <person name="Crous P."/>
            <person name="Smith M.E."/>
        </authorList>
    </citation>
    <scope>NUCLEOTIDE SEQUENCE</scope>
    <source>
        <strain evidence="3">NBRC 105414</strain>
    </source>
</reference>
<dbReference type="EC" id="1.1.1.8" evidence="3"/>
<dbReference type="SUPFAM" id="SSF46934">
    <property type="entry name" value="UBA-like"/>
    <property type="match status" value="1"/>
</dbReference>
<feature type="region of interest" description="Disordered" evidence="1">
    <location>
        <begin position="280"/>
        <end position="304"/>
    </location>
</feature>
<name>A0A9W8LEM0_9FUNG</name>
<organism evidence="3 4">
    <name type="scientific">Coemansia javaensis</name>
    <dbReference type="NCBI Taxonomy" id="2761396"/>
    <lineage>
        <taxon>Eukaryota</taxon>
        <taxon>Fungi</taxon>
        <taxon>Fungi incertae sedis</taxon>
        <taxon>Zoopagomycota</taxon>
        <taxon>Kickxellomycotina</taxon>
        <taxon>Kickxellomycetes</taxon>
        <taxon>Kickxellales</taxon>
        <taxon>Kickxellaceae</taxon>
        <taxon>Coemansia</taxon>
    </lineage>
</organism>
<gene>
    <name evidence="3" type="primary">ubx2</name>
    <name evidence="3" type="ORF">H4R18_004587</name>
</gene>
<protein>
    <submittedName>
        <fullName evidence="3">UBX domain protein Ubx2</fullName>
        <ecNumber evidence="3">1.1.1.8</ecNumber>
    </submittedName>
</protein>
<dbReference type="GO" id="GO:0141152">
    <property type="term" value="F:glycerol-3-phosphate dehydrogenase (NAD+) activity"/>
    <property type="evidence" value="ECO:0007669"/>
    <property type="project" value="UniProtKB-EC"/>
</dbReference>
<feature type="compositionally biased region" description="Low complexity" evidence="1">
    <location>
        <begin position="291"/>
        <end position="304"/>
    </location>
</feature>
<dbReference type="PANTHER" id="PTHR23322">
    <property type="entry name" value="FAS-ASSOCIATED PROTEIN"/>
    <property type="match status" value="1"/>
</dbReference>
<dbReference type="PANTHER" id="PTHR23322:SF6">
    <property type="entry name" value="UBX DOMAIN-CONTAINING PROTEIN 7"/>
    <property type="match status" value="1"/>
</dbReference>
<dbReference type="Gene3D" id="3.10.20.90">
    <property type="entry name" value="Phosphatidylinositol 3-kinase Catalytic Subunit, Chain A, domain 1"/>
    <property type="match status" value="1"/>
</dbReference>
<evidence type="ECO:0000313" key="3">
    <source>
        <dbReference type="EMBL" id="KAJ2778460.1"/>
    </source>
</evidence>
<evidence type="ECO:0000259" key="2">
    <source>
        <dbReference type="PROSITE" id="PS50033"/>
    </source>
</evidence>
<dbReference type="PROSITE" id="PS50033">
    <property type="entry name" value="UBX"/>
    <property type="match status" value="1"/>
</dbReference>
<feature type="domain" description="UBX" evidence="2">
    <location>
        <begin position="402"/>
        <end position="442"/>
    </location>
</feature>
<dbReference type="SUPFAM" id="SSF52833">
    <property type="entry name" value="Thioredoxin-like"/>
    <property type="match status" value="1"/>
</dbReference>
<sequence>MDSEAVQSFCGVTGAEPDVAEQYLQVADRNVERAITLFFENGGQPLQAQGGAGAAPAAGPALGDDEVRAPIASRADVLVDGYGGGSAYHEPYGGIPIRHHHHMGGGGPAAAAAAASIFAQQPRTSSVPFRDFAQEAAEMTGGAESSSRRSRLADLFKPPFELMRAASLASARQLAEREAKWVLINLQDLSEFRCQALNRDVWSQETVREVVRAGYVFFQLPIDNAEGVRVATMYAADAYPFIAAVHPKTGELRARFARYTDLADFIEDLSNFSLNNPLSGRSGSGSGSAAGSGASRPASGARARPLPGVVYNMTEEEQLAAAIAASELSSSTQDNGAPVVVHSESEASSYGDIESISSGGPGMDVDDAGPAPEPQPGPADANADADAWYRQLPATEPPEPPAGPGATRIQLRFPDGRRVVRRFALDDRVAVVFQFLRATQPGAAASVPEVLFLGNRLADAAAQTIAAAGLANASVVVDV</sequence>
<keyword evidence="3" id="KW-0560">Oxidoreductase</keyword>
<comment type="caution">
    <text evidence="3">The sequence shown here is derived from an EMBL/GenBank/DDBJ whole genome shotgun (WGS) entry which is preliminary data.</text>
</comment>
<proteinExistence type="predicted"/>